<keyword evidence="2" id="KW-0732">Signal</keyword>
<evidence type="ECO:0000313" key="4">
    <source>
        <dbReference type="EMBL" id="QDV08939.1"/>
    </source>
</evidence>
<feature type="chain" id="PRO_5022007271" evidence="2">
    <location>
        <begin position="19"/>
        <end position="340"/>
    </location>
</feature>
<evidence type="ECO:0000256" key="2">
    <source>
        <dbReference type="SAM" id="SignalP"/>
    </source>
</evidence>
<protein>
    <submittedName>
        <fullName evidence="4">Putative periplasmic serine endoprotease DegP-like</fullName>
        <ecNumber evidence="4">3.4.21.107</ecNumber>
    </submittedName>
</protein>
<organism evidence="4 5">
    <name type="scientific">Saltatorellus ferox</name>
    <dbReference type="NCBI Taxonomy" id="2528018"/>
    <lineage>
        <taxon>Bacteria</taxon>
        <taxon>Pseudomonadati</taxon>
        <taxon>Planctomycetota</taxon>
        <taxon>Planctomycetia</taxon>
        <taxon>Planctomycetia incertae sedis</taxon>
        <taxon>Saltatorellus</taxon>
    </lineage>
</organism>
<keyword evidence="5" id="KW-1185">Reference proteome</keyword>
<dbReference type="InterPro" id="IPR036034">
    <property type="entry name" value="PDZ_sf"/>
</dbReference>
<keyword evidence="4" id="KW-0645">Protease</keyword>
<dbReference type="EC" id="3.4.21.107" evidence="4"/>
<evidence type="ECO:0000313" key="5">
    <source>
        <dbReference type="Proteomes" id="UP000320390"/>
    </source>
</evidence>
<dbReference type="Proteomes" id="UP000320390">
    <property type="component" value="Chromosome"/>
</dbReference>
<feature type="compositionally biased region" description="Basic and acidic residues" evidence="1">
    <location>
        <begin position="294"/>
        <end position="308"/>
    </location>
</feature>
<dbReference type="InterPro" id="IPR001478">
    <property type="entry name" value="PDZ"/>
</dbReference>
<evidence type="ECO:0000256" key="1">
    <source>
        <dbReference type="SAM" id="MobiDB-lite"/>
    </source>
</evidence>
<dbReference type="EMBL" id="CP036434">
    <property type="protein sequence ID" value="QDV08939.1"/>
    <property type="molecule type" value="Genomic_DNA"/>
</dbReference>
<dbReference type="Gene3D" id="2.30.42.10">
    <property type="match status" value="1"/>
</dbReference>
<feature type="compositionally biased region" description="Basic residues" evidence="1">
    <location>
        <begin position="272"/>
        <end position="281"/>
    </location>
</feature>
<feature type="domain" description="PDZ" evidence="3">
    <location>
        <begin position="103"/>
        <end position="184"/>
    </location>
</feature>
<accession>A0A518EXX8</accession>
<dbReference type="OrthoDB" id="198130at2"/>
<name>A0A518EXX8_9BACT</name>
<dbReference type="GO" id="GO:0006508">
    <property type="term" value="P:proteolysis"/>
    <property type="evidence" value="ECO:0007669"/>
    <property type="project" value="UniProtKB-KW"/>
</dbReference>
<sequence length="340" mass="36435" precursor="true">MNSIRTTLFGFAASAALAGLTHALPSSVSFQEAAPSADTQGCQCTCADCMAKHGAKAADAPAPAVLPELPTDIEAEVAKALAAELSSVEEILGVAVLTDVTNEVEAPEARRGYMGISLDMSSEEVGAVVSTVAPNGPAARAGLLPGDTIVVAEEMPVESPEDLIAALIELQVGDTATIEVERGGTELEMSMELVAQEDLDPSVEESTGTFTLNLIEEFRGEPVEIEVDLEDDFEIVLPEETPRLTGLGYLGEDEETVTTEVIEEVRGEGRKQRGARRKAKRRSADPLPEGYIEIETRRERRPASADSALAERVEQLEAEVAELQRIVDQLRAELDRRNPR</sequence>
<dbReference type="SUPFAM" id="SSF50156">
    <property type="entry name" value="PDZ domain-like"/>
    <property type="match status" value="1"/>
</dbReference>
<dbReference type="AlphaFoldDB" id="A0A518EXX8"/>
<feature type="signal peptide" evidence="2">
    <location>
        <begin position="1"/>
        <end position="18"/>
    </location>
</feature>
<keyword evidence="4" id="KW-0378">Hydrolase</keyword>
<reference evidence="4 5" key="1">
    <citation type="submission" date="2019-02" db="EMBL/GenBank/DDBJ databases">
        <title>Deep-cultivation of Planctomycetes and their phenomic and genomic characterization uncovers novel biology.</title>
        <authorList>
            <person name="Wiegand S."/>
            <person name="Jogler M."/>
            <person name="Boedeker C."/>
            <person name="Pinto D."/>
            <person name="Vollmers J."/>
            <person name="Rivas-Marin E."/>
            <person name="Kohn T."/>
            <person name="Peeters S.H."/>
            <person name="Heuer A."/>
            <person name="Rast P."/>
            <person name="Oberbeckmann S."/>
            <person name="Bunk B."/>
            <person name="Jeske O."/>
            <person name="Meyerdierks A."/>
            <person name="Storesund J.E."/>
            <person name="Kallscheuer N."/>
            <person name="Luecker S."/>
            <person name="Lage O.M."/>
            <person name="Pohl T."/>
            <person name="Merkel B.J."/>
            <person name="Hornburger P."/>
            <person name="Mueller R.-W."/>
            <person name="Bruemmer F."/>
            <person name="Labrenz M."/>
            <person name="Spormann A.M."/>
            <person name="Op den Camp H."/>
            <person name="Overmann J."/>
            <person name="Amann R."/>
            <person name="Jetten M.S.M."/>
            <person name="Mascher T."/>
            <person name="Medema M.H."/>
            <person name="Devos D.P."/>
            <person name="Kaster A.-K."/>
            <person name="Ovreas L."/>
            <person name="Rohde M."/>
            <person name="Galperin M.Y."/>
            <person name="Jogler C."/>
        </authorList>
    </citation>
    <scope>NUCLEOTIDE SEQUENCE [LARGE SCALE GENOMIC DNA]</scope>
    <source>
        <strain evidence="4 5">Poly30</strain>
    </source>
</reference>
<dbReference type="PROSITE" id="PS50106">
    <property type="entry name" value="PDZ"/>
    <property type="match status" value="1"/>
</dbReference>
<dbReference type="CDD" id="cd14686">
    <property type="entry name" value="bZIP"/>
    <property type="match status" value="1"/>
</dbReference>
<dbReference type="GO" id="GO:0008233">
    <property type="term" value="F:peptidase activity"/>
    <property type="evidence" value="ECO:0007669"/>
    <property type="project" value="UniProtKB-KW"/>
</dbReference>
<gene>
    <name evidence="4" type="primary">mucD_2</name>
    <name evidence="4" type="ORF">Poly30_44940</name>
</gene>
<feature type="region of interest" description="Disordered" evidence="1">
    <location>
        <begin position="266"/>
        <end position="308"/>
    </location>
</feature>
<evidence type="ECO:0000259" key="3">
    <source>
        <dbReference type="PROSITE" id="PS50106"/>
    </source>
</evidence>
<proteinExistence type="predicted"/>
<dbReference type="RefSeq" id="WP_145202462.1">
    <property type="nucleotide sequence ID" value="NZ_CP036434.1"/>
</dbReference>
<dbReference type="SMART" id="SM00228">
    <property type="entry name" value="PDZ"/>
    <property type="match status" value="1"/>
</dbReference>
<dbReference type="Pfam" id="PF13180">
    <property type="entry name" value="PDZ_2"/>
    <property type="match status" value="1"/>
</dbReference>